<keyword evidence="1" id="KW-0694">RNA-binding</keyword>
<dbReference type="AlphaFoldDB" id="A0A327KHK5"/>
<dbReference type="InterPro" id="IPR002942">
    <property type="entry name" value="S4_RNA-bd"/>
</dbReference>
<sequence>MVDGDRQRIDKWLWHARVVRTRSAAAALAAAGHVRINGVRIDAASRPVKRGDVVTVALDRQVRVLVVTGFAERRGSATDAQALVRDETVRPETPPGSAATGSRDTGTGRPTKRDRRALDRLQGDDD</sequence>
<dbReference type="CDD" id="cd00165">
    <property type="entry name" value="S4"/>
    <property type="match status" value="1"/>
</dbReference>
<dbReference type="GO" id="GO:0003723">
    <property type="term" value="F:RNA binding"/>
    <property type="evidence" value="ECO:0007669"/>
    <property type="project" value="UniProtKB-KW"/>
</dbReference>
<proteinExistence type="predicted"/>
<dbReference type="InterPro" id="IPR036986">
    <property type="entry name" value="S4_RNA-bd_sf"/>
</dbReference>
<dbReference type="Proteomes" id="UP000248863">
    <property type="component" value="Unassembled WGS sequence"/>
</dbReference>
<evidence type="ECO:0000256" key="2">
    <source>
        <dbReference type="SAM" id="MobiDB-lite"/>
    </source>
</evidence>
<comment type="caution">
    <text evidence="4">The sequence shown here is derived from an EMBL/GenBank/DDBJ whole genome shotgun (WGS) entry which is preliminary data.</text>
</comment>
<keyword evidence="5" id="KW-1185">Reference proteome</keyword>
<dbReference type="PROSITE" id="PS50889">
    <property type="entry name" value="S4"/>
    <property type="match status" value="1"/>
</dbReference>
<organism evidence="4 5">
    <name type="scientific">Rhodoplanes elegans</name>
    <dbReference type="NCBI Taxonomy" id="29408"/>
    <lineage>
        <taxon>Bacteria</taxon>
        <taxon>Pseudomonadati</taxon>
        <taxon>Pseudomonadota</taxon>
        <taxon>Alphaproteobacteria</taxon>
        <taxon>Hyphomicrobiales</taxon>
        <taxon>Nitrobacteraceae</taxon>
        <taxon>Rhodoplanes</taxon>
    </lineage>
</organism>
<dbReference type="SMART" id="SM00363">
    <property type="entry name" value="S4"/>
    <property type="match status" value="1"/>
</dbReference>
<dbReference type="Gene3D" id="3.10.290.10">
    <property type="entry name" value="RNA-binding S4 domain"/>
    <property type="match status" value="1"/>
</dbReference>
<evidence type="ECO:0000259" key="3">
    <source>
        <dbReference type="SMART" id="SM00363"/>
    </source>
</evidence>
<dbReference type="EMBL" id="NPEU01000173">
    <property type="protein sequence ID" value="RAI37611.1"/>
    <property type="molecule type" value="Genomic_DNA"/>
</dbReference>
<name>A0A327KHK5_9BRAD</name>
<dbReference type="RefSeq" id="WP_111358061.1">
    <property type="nucleotide sequence ID" value="NZ_NPEU01000173.1"/>
</dbReference>
<feature type="compositionally biased region" description="Basic and acidic residues" evidence="2">
    <location>
        <begin position="116"/>
        <end position="126"/>
    </location>
</feature>
<gene>
    <name evidence="4" type="ORF">CH338_15570</name>
</gene>
<evidence type="ECO:0000313" key="4">
    <source>
        <dbReference type="EMBL" id="RAI37611.1"/>
    </source>
</evidence>
<evidence type="ECO:0000313" key="5">
    <source>
        <dbReference type="Proteomes" id="UP000248863"/>
    </source>
</evidence>
<accession>A0A327KHK5</accession>
<reference evidence="4 5" key="1">
    <citation type="submission" date="2017-07" db="EMBL/GenBank/DDBJ databases">
        <title>Draft Genome Sequences of Select Purple Nonsulfur Bacteria.</title>
        <authorList>
            <person name="Lasarre B."/>
            <person name="Mckinlay J.B."/>
        </authorList>
    </citation>
    <scope>NUCLEOTIDE SEQUENCE [LARGE SCALE GENOMIC DNA]</scope>
    <source>
        <strain evidence="4 5">DSM 11907</strain>
    </source>
</reference>
<feature type="domain" description="RNA-binding S4" evidence="3">
    <location>
        <begin position="7"/>
        <end position="70"/>
    </location>
</feature>
<dbReference type="SUPFAM" id="SSF55174">
    <property type="entry name" value="Alpha-L RNA-binding motif"/>
    <property type="match status" value="1"/>
</dbReference>
<evidence type="ECO:0000256" key="1">
    <source>
        <dbReference type="PROSITE-ProRule" id="PRU00182"/>
    </source>
</evidence>
<dbReference type="Pfam" id="PF01479">
    <property type="entry name" value="S4"/>
    <property type="match status" value="1"/>
</dbReference>
<protein>
    <recommendedName>
        <fullName evidence="3">RNA-binding S4 domain-containing protein</fullName>
    </recommendedName>
</protein>
<dbReference type="OrthoDB" id="9797176at2"/>
<feature type="region of interest" description="Disordered" evidence="2">
    <location>
        <begin position="77"/>
        <end position="126"/>
    </location>
</feature>